<feature type="compositionally biased region" description="Basic and acidic residues" evidence="6">
    <location>
        <begin position="123"/>
        <end position="137"/>
    </location>
</feature>
<feature type="transmembrane region" description="Helical" evidence="7">
    <location>
        <begin position="353"/>
        <end position="376"/>
    </location>
</feature>
<dbReference type="PANTHER" id="PTHR12191:SF37">
    <property type="entry name" value="ZINC TRANSPORTER FOI"/>
    <property type="match status" value="1"/>
</dbReference>
<dbReference type="PROSITE" id="PS51257">
    <property type="entry name" value="PROKAR_LIPOPROTEIN"/>
    <property type="match status" value="1"/>
</dbReference>
<dbReference type="GO" id="GO:0071578">
    <property type="term" value="P:zinc ion import across plasma membrane"/>
    <property type="evidence" value="ECO:0007669"/>
    <property type="project" value="TreeGrafter"/>
</dbReference>
<dbReference type="GO" id="GO:0140410">
    <property type="term" value="F:monoatomic cation:bicarbonate symporter activity"/>
    <property type="evidence" value="ECO:0007669"/>
    <property type="project" value="TreeGrafter"/>
</dbReference>
<dbReference type="AlphaFoldDB" id="A0A6G1SDL4"/>
<evidence type="ECO:0000256" key="1">
    <source>
        <dbReference type="ARBA" id="ARBA00004141"/>
    </source>
</evidence>
<gene>
    <name evidence="8" type="primary">Slc39a14_0</name>
    <name evidence="8" type="ORF">g.19740</name>
</gene>
<dbReference type="InterPro" id="IPR003689">
    <property type="entry name" value="ZIP"/>
</dbReference>
<accession>A0A6G1SDL4</accession>
<evidence type="ECO:0000256" key="4">
    <source>
        <dbReference type="ARBA" id="ARBA00022989"/>
    </source>
</evidence>
<evidence type="ECO:0000256" key="3">
    <source>
        <dbReference type="ARBA" id="ARBA00022692"/>
    </source>
</evidence>
<evidence type="ECO:0000256" key="5">
    <source>
        <dbReference type="ARBA" id="ARBA00023136"/>
    </source>
</evidence>
<feature type="compositionally biased region" description="Basic residues" evidence="6">
    <location>
        <begin position="186"/>
        <end position="196"/>
    </location>
</feature>
<feature type="region of interest" description="Disordered" evidence="6">
    <location>
        <begin position="171"/>
        <end position="200"/>
    </location>
</feature>
<name>A0A6G1SDL4_9ACAR</name>
<dbReference type="PANTHER" id="PTHR12191">
    <property type="entry name" value="SOLUTE CARRIER FAMILY 39"/>
    <property type="match status" value="1"/>
</dbReference>
<keyword evidence="5 7" id="KW-0472">Membrane</keyword>
<protein>
    <submittedName>
        <fullName evidence="8">Zinc transporter ZIP14</fullName>
    </submittedName>
</protein>
<dbReference type="GO" id="GO:0005886">
    <property type="term" value="C:plasma membrane"/>
    <property type="evidence" value="ECO:0007669"/>
    <property type="project" value="TreeGrafter"/>
</dbReference>
<feature type="transmembrane region" description="Helical" evidence="7">
    <location>
        <begin position="288"/>
        <end position="308"/>
    </location>
</feature>
<proteinExistence type="inferred from homology"/>
<feature type="transmembrane region" description="Helical" evidence="7">
    <location>
        <begin position="314"/>
        <end position="332"/>
    </location>
</feature>
<comment type="similarity">
    <text evidence="2">Belongs to the ZIP transporter (TC 2.A.5) family.</text>
</comment>
<keyword evidence="4 7" id="KW-1133">Transmembrane helix</keyword>
<evidence type="ECO:0000256" key="6">
    <source>
        <dbReference type="SAM" id="MobiDB-lite"/>
    </source>
</evidence>
<dbReference type="GO" id="GO:0030003">
    <property type="term" value="P:intracellular monoatomic cation homeostasis"/>
    <property type="evidence" value="ECO:0007669"/>
    <property type="project" value="TreeGrafter"/>
</dbReference>
<sequence length="380" mass="41722">MKPAPLLMWSTATFMVLIVSCCSLVGVSIMPLISGPFYKSSITLLTGLAVGSLLGSAIFSLIPQAFALHLQADKSYLWKSLIIFFGIYLFYLSERLMRIYFERKERKNSDLHLQEQIQLKRNKSNDGRLNDNQHVPDEGDVPNASGVINLKAHDKTRNDTTTEISLARDHHEEANDSDHVGASSHGHSHSHSHHSQKSHEVIRKALKGEKVTEITPRRVAEIAPVAWMIIIGDGLHNFIDGLSIGAAFTESIHQGMIICVAVIFEELPHELGDFAVLISSGMTVRQALFFNFLSASTCFIGMIFGILLGDMAQSASYIFALAAGMFFYISLVDMMGELSAALEECKGSTRESIHLLLMQNIGILSGIVIIFSLSLFGPGG</sequence>
<feature type="transmembrane region" description="Helical" evidence="7">
    <location>
        <begin position="6"/>
        <end position="30"/>
    </location>
</feature>
<keyword evidence="3 7" id="KW-0812">Transmembrane</keyword>
<evidence type="ECO:0000256" key="2">
    <source>
        <dbReference type="ARBA" id="ARBA00006939"/>
    </source>
</evidence>
<feature type="region of interest" description="Disordered" evidence="6">
    <location>
        <begin position="122"/>
        <end position="154"/>
    </location>
</feature>
<evidence type="ECO:0000256" key="7">
    <source>
        <dbReference type="SAM" id="Phobius"/>
    </source>
</evidence>
<dbReference type="Pfam" id="PF02535">
    <property type="entry name" value="Zip"/>
    <property type="match status" value="1"/>
</dbReference>
<comment type="subcellular location">
    <subcellularLocation>
        <location evidence="1">Membrane</location>
        <topology evidence="1">Multi-pass membrane protein</topology>
    </subcellularLocation>
</comment>
<evidence type="ECO:0000313" key="8">
    <source>
        <dbReference type="EMBL" id="MDE48311.1"/>
    </source>
</evidence>
<dbReference type="InterPro" id="IPR050799">
    <property type="entry name" value="ZIP_Transporter"/>
</dbReference>
<organism evidence="8">
    <name type="scientific">Aceria tosichella</name>
    <name type="common">wheat curl mite</name>
    <dbReference type="NCBI Taxonomy" id="561515"/>
    <lineage>
        <taxon>Eukaryota</taxon>
        <taxon>Metazoa</taxon>
        <taxon>Ecdysozoa</taxon>
        <taxon>Arthropoda</taxon>
        <taxon>Chelicerata</taxon>
        <taxon>Arachnida</taxon>
        <taxon>Acari</taxon>
        <taxon>Acariformes</taxon>
        <taxon>Trombidiformes</taxon>
        <taxon>Prostigmata</taxon>
        <taxon>Eupodina</taxon>
        <taxon>Eriophyoidea</taxon>
        <taxon>Eriophyidae</taxon>
        <taxon>Eriophyinae</taxon>
        <taxon>Aceriini</taxon>
        <taxon>Aceria</taxon>
    </lineage>
</organism>
<dbReference type="EMBL" id="GGYP01003540">
    <property type="protein sequence ID" value="MDE48311.1"/>
    <property type="molecule type" value="Transcribed_RNA"/>
</dbReference>
<feature type="transmembrane region" description="Helical" evidence="7">
    <location>
        <begin position="75"/>
        <end position="93"/>
    </location>
</feature>
<reference evidence="8" key="1">
    <citation type="submission" date="2018-10" db="EMBL/GenBank/DDBJ databases">
        <title>Transcriptome assembly of Aceria tosichella (Wheat curl mite) Type 2.</title>
        <authorList>
            <person name="Scully E.D."/>
            <person name="Geib S.M."/>
            <person name="Palmer N.A."/>
            <person name="Gupta A.K."/>
            <person name="Sarath G."/>
            <person name="Tatineni S."/>
        </authorList>
    </citation>
    <scope>NUCLEOTIDE SEQUENCE</scope>
    <source>
        <strain evidence="8">LincolnNE</strain>
    </source>
</reference>
<feature type="transmembrane region" description="Helical" evidence="7">
    <location>
        <begin position="42"/>
        <end position="63"/>
    </location>
</feature>
<dbReference type="GO" id="GO:0005385">
    <property type="term" value="F:zinc ion transmembrane transporter activity"/>
    <property type="evidence" value="ECO:0007669"/>
    <property type="project" value="TreeGrafter"/>
</dbReference>